<dbReference type="PANTHER" id="PTHR14315">
    <property type="entry name" value="SPOT14 FAMILY MEMBER"/>
    <property type="match status" value="1"/>
</dbReference>
<reference evidence="6" key="1">
    <citation type="submission" date="2017-07" db="EMBL/GenBank/DDBJ databases">
        <authorList>
            <person name="Mikheyev A."/>
            <person name="Grau M."/>
        </authorList>
    </citation>
    <scope>NUCLEOTIDE SEQUENCE</scope>
    <source>
        <tissue evidence="6">Venom_gland</tissue>
    </source>
</reference>
<sequence length="138" mass="15591">MPADIQLPETVSPAAMEKYVSAIQKMEQTVMFPSLLRGVSLEDLEGAFGADSADKDLYEHFMLLKSGKGMLEGGGPLPLRREKLPVVPQLKENMEKGSLEDNFYYHLCSLYCILHHLTQRAQAVTTKYNEIMERINRS</sequence>
<dbReference type="EMBL" id="IACL01089176">
    <property type="protein sequence ID" value="LAB12465.1"/>
    <property type="molecule type" value="Transcribed_RNA"/>
</dbReference>
<name>A0A2D4KUT7_9SAUR</name>
<dbReference type="PANTHER" id="PTHR14315:SF18">
    <property type="entry name" value="THYROID HORMONE-INDUCIBLE HEPATIC PROTEIN"/>
    <property type="match status" value="1"/>
</dbReference>
<evidence type="ECO:0000256" key="3">
    <source>
        <dbReference type="ARBA" id="ARBA00009488"/>
    </source>
</evidence>
<dbReference type="Pfam" id="PF07084">
    <property type="entry name" value="Spot_14"/>
    <property type="match status" value="1"/>
</dbReference>
<accession>A0A2D4KUT7</accession>
<keyword evidence="4" id="KW-0963">Cytoplasm</keyword>
<dbReference type="GO" id="GO:0046890">
    <property type="term" value="P:regulation of lipid biosynthetic process"/>
    <property type="evidence" value="ECO:0007669"/>
    <property type="project" value="TreeGrafter"/>
</dbReference>
<proteinExistence type="inferred from homology"/>
<keyword evidence="5" id="KW-0539">Nucleus</keyword>
<evidence type="ECO:0000256" key="4">
    <source>
        <dbReference type="ARBA" id="ARBA00022490"/>
    </source>
</evidence>
<evidence type="ECO:0000256" key="1">
    <source>
        <dbReference type="ARBA" id="ARBA00004123"/>
    </source>
</evidence>
<evidence type="ECO:0000256" key="5">
    <source>
        <dbReference type="ARBA" id="ARBA00023242"/>
    </source>
</evidence>
<dbReference type="GO" id="GO:0005634">
    <property type="term" value="C:nucleus"/>
    <property type="evidence" value="ECO:0007669"/>
    <property type="project" value="UniProtKB-SubCell"/>
</dbReference>
<dbReference type="InterPro" id="IPR009786">
    <property type="entry name" value="Spot_14"/>
</dbReference>
<evidence type="ECO:0000256" key="2">
    <source>
        <dbReference type="ARBA" id="ARBA00004496"/>
    </source>
</evidence>
<evidence type="ECO:0000313" key="6">
    <source>
        <dbReference type="EMBL" id="LAB12465.1"/>
    </source>
</evidence>
<comment type="subcellular location">
    <subcellularLocation>
        <location evidence="2">Cytoplasm</location>
    </subcellularLocation>
    <subcellularLocation>
        <location evidence="1">Nucleus</location>
    </subcellularLocation>
</comment>
<dbReference type="InterPro" id="IPR053719">
    <property type="entry name" value="Lipogen_MT_Stabilize_sf"/>
</dbReference>
<reference evidence="6" key="2">
    <citation type="submission" date="2017-11" db="EMBL/GenBank/DDBJ databases">
        <title>Coralsnake Venomics: Analyses of Venom Gland Transcriptomes and Proteomes of Six Brazilian Taxa.</title>
        <authorList>
            <person name="Aird S.D."/>
            <person name="Jorge da Silva N."/>
            <person name="Qiu L."/>
            <person name="Villar-Briones A."/>
            <person name="Aparecida-Saddi V."/>
            <person name="Campos-Telles M.P."/>
            <person name="Grau M."/>
            <person name="Mikheyev A.S."/>
        </authorList>
    </citation>
    <scope>NUCLEOTIDE SEQUENCE</scope>
    <source>
        <tissue evidence="6">Venom_gland</tissue>
    </source>
</reference>
<protein>
    <submittedName>
        <fullName evidence="6">Uncharacterized protein</fullName>
    </submittedName>
</protein>
<comment type="similarity">
    <text evidence="3">Belongs to the SPOT14 family.</text>
</comment>
<organism evidence="6">
    <name type="scientific">Micrurus paraensis</name>
    <dbReference type="NCBI Taxonomy" id="1970185"/>
    <lineage>
        <taxon>Eukaryota</taxon>
        <taxon>Metazoa</taxon>
        <taxon>Chordata</taxon>
        <taxon>Craniata</taxon>
        <taxon>Vertebrata</taxon>
        <taxon>Euteleostomi</taxon>
        <taxon>Lepidosauria</taxon>
        <taxon>Squamata</taxon>
        <taxon>Bifurcata</taxon>
        <taxon>Unidentata</taxon>
        <taxon>Episquamata</taxon>
        <taxon>Toxicofera</taxon>
        <taxon>Serpentes</taxon>
        <taxon>Colubroidea</taxon>
        <taxon>Elapidae</taxon>
        <taxon>Elapinae</taxon>
        <taxon>Micrurus</taxon>
    </lineage>
</organism>
<dbReference type="GO" id="GO:0005829">
    <property type="term" value="C:cytosol"/>
    <property type="evidence" value="ECO:0007669"/>
    <property type="project" value="TreeGrafter"/>
</dbReference>
<dbReference type="AlphaFoldDB" id="A0A2D4KUT7"/>
<dbReference type="Gene3D" id="6.10.140.1610">
    <property type="match status" value="1"/>
</dbReference>